<feature type="transmembrane region" description="Helical" evidence="1">
    <location>
        <begin position="23"/>
        <end position="41"/>
    </location>
</feature>
<dbReference type="Pfam" id="PF14317">
    <property type="entry name" value="YcxB"/>
    <property type="match status" value="1"/>
</dbReference>
<dbReference type="AlphaFoldDB" id="A0AAE3ATT6"/>
<sequence length="158" mass="17883">MELEFDVHVDANALYDYMLRHTFTKAAGILGSTAGALGIVAGMMQRYPIYVIFGAVVLLYQPVSLWLRAQKQALLPVFKEPLHYKMTEEGVEVSQKETQQFQKWEDMYRAVSTGKSLILYTDKIHASIFPRKDLGEKQSAVIAMISSHMEPGKVQIRS</sequence>
<name>A0AAE3ATT6_9FIRM</name>
<proteinExistence type="predicted"/>
<gene>
    <name evidence="3" type="ORF">LKD45_08575</name>
</gene>
<keyword evidence="4" id="KW-1185">Reference proteome</keyword>
<organism evidence="3 4">
    <name type="scientific">Gallintestinimicrobium propionicum</name>
    <dbReference type="NCBI Taxonomy" id="2981770"/>
    <lineage>
        <taxon>Bacteria</taxon>
        <taxon>Bacillati</taxon>
        <taxon>Bacillota</taxon>
        <taxon>Clostridia</taxon>
        <taxon>Lachnospirales</taxon>
        <taxon>Lachnospiraceae</taxon>
        <taxon>Gallintestinimicrobium</taxon>
    </lineage>
</organism>
<accession>A0AAE3ATT6</accession>
<protein>
    <submittedName>
        <fullName evidence="3">YcxB family protein</fullName>
    </submittedName>
</protein>
<evidence type="ECO:0000313" key="4">
    <source>
        <dbReference type="Proteomes" id="UP001199355"/>
    </source>
</evidence>
<keyword evidence="1" id="KW-0812">Transmembrane</keyword>
<evidence type="ECO:0000259" key="2">
    <source>
        <dbReference type="Pfam" id="PF14317"/>
    </source>
</evidence>
<evidence type="ECO:0000313" key="3">
    <source>
        <dbReference type="EMBL" id="MCC2167743.1"/>
    </source>
</evidence>
<dbReference type="Proteomes" id="UP001199355">
    <property type="component" value="Unassembled WGS sequence"/>
</dbReference>
<dbReference type="EMBL" id="JAJEQF010000019">
    <property type="protein sequence ID" value="MCC2167743.1"/>
    <property type="molecule type" value="Genomic_DNA"/>
</dbReference>
<feature type="domain" description="YcxB-like C-terminal" evidence="2">
    <location>
        <begin position="87"/>
        <end position="141"/>
    </location>
</feature>
<keyword evidence="1" id="KW-0472">Membrane</keyword>
<dbReference type="RefSeq" id="WP_021914239.1">
    <property type="nucleotide sequence ID" value="NZ_JAJEQF010000019.1"/>
</dbReference>
<comment type="caution">
    <text evidence="3">The sequence shown here is derived from an EMBL/GenBank/DDBJ whole genome shotgun (WGS) entry which is preliminary data.</text>
</comment>
<evidence type="ECO:0000256" key="1">
    <source>
        <dbReference type="SAM" id="Phobius"/>
    </source>
</evidence>
<reference evidence="3 4" key="1">
    <citation type="submission" date="2021-10" db="EMBL/GenBank/DDBJ databases">
        <title>Anaerobic single-cell dispensing facilitates the cultivation of human gut bacteria.</title>
        <authorList>
            <person name="Afrizal A."/>
        </authorList>
    </citation>
    <scope>NUCLEOTIDE SEQUENCE [LARGE SCALE GENOMIC DNA]</scope>
    <source>
        <strain evidence="3 4">CLA-AA-H244</strain>
    </source>
</reference>
<dbReference type="InterPro" id="IPR025588">
    <property type="entry name" value="YcxB-like_C"/>
</dbReference>
<keyword evidence="1" id="KW-1133">Transmembrane helix</keyword>
<feature type="transmembrane region" description="Helical" evidence="1">
    <location>
        <begin position="47"/>
        <end position="67"/>
    </location>
</feature>